<dbReference type="InterPro" id="IPR001279">
    <property type="entry name" value="Metallo-B-lactamas"/>
</dbReference>
<sequence>MKLTIESIDVGRGSEVHHVYTDHVNWTLLRDDDGITLIDAGYPGHADLVVDSIRMIGGTPEAVVAGLLTHAHVDHIGGLAKLAGRYGFPVYTDEIEVAHARRKRLEQAGPLDIARMAYRPRAISWLVEVLPLGVLSRAGVDDAQGVAAGVPLDLPGRPVLVPSHGHTSGHAAFLVADGRGLVSGDALITGHRVSGMTGPQRIPRGFDHDRAEAAQALIGFTHLDSDLLLPGHGPFMRVSVAKAAEQALSQE</sequence>
<organism evidence="2 3">
    <name type="scientific">Gordonia jinhuaensis</name>
    <dbReference type="NCBI Taxonomy" id="1517702"/>
    <lineage>
        <taxon>Bacteria</taxon>
        <taxon>Bacillati</taxon>
        <taxon>Actinomycetota</taxon>
        <taxon>Actinomycetes</taxon>
        <taxon>Mycobacteriales</taxon>
        <taxon>Gordoniaceae</taxon>
        <taxon>Gordonia</taxon>
    </lineage>
</organism>
<dbReference type="SUPFAM" id="SSF56281">
    <property type="entry name" value="Metallo-hydrolase/oxidoreductase"/>
    <property type="match status" value="1"/>
</dbReference>
<evidence type="ECO:0000313" key="2">
    <source>
        <dbReference type="EMBL" id="GGB35409.1"/>
    </source>
</evidence>
<dbReference type="Gene3D" id="3.60.15.10">
    <property type="entry name" value="Ribonuclease Z/Hydroxyacylglutathione hydrolase-like"/>
    <property type="match status" value="1"/>
</dbReference>
<name>A0A916T9U0_9ACTN</name>
<dbReference type="InterPro" id="IPR050855">
    <property type="entry name" value="NDM-1-like"/>
</dbReference>
<comment type="caution">
    <text evidence="2">The sequence shown here is derived from an EMBL/GenBank/DDBJ whole genome shotgun (WGS) entry which is preliminary data.</text>
</comment>
<keyword evidence="3" id="KW-1185">Reference proteome</keyword>
<dbReference type="Proteomes" id="UP000621454">
    <property type="component" value="Unassembled WGS sequence"/>
</dbReference>
<feature type="domain" description="Metallo-beta-lactamase" evidence="1">
    <location>
        <begin position="23"/>
        <end position="232"/>
    </location>
</feature>
<evidence type="ECO:0000313" key="3">
    <source>
        <dbReference type="Proteomes" id="UP000621454"/>
    </source>
</evidence>
<reference evidence="2" key="1">
    <citation type="journal article" date="2014" name="Int. J. Syst. Evol. Microbiol.">
        <title>Complete genome sequence of Corynebacterium casei LMG S-19264T (=DSM 44701T), isolated from a smear-ripened cheese.</title>
        <authorList>
            <consortium name="US DOE Joint Genome Institute (JGI-PGF)"/>
            <person name="Walter F."/>
            <person name="Albersmeier A."/>
            <person name="Kalinowski J."/>
            <person name="Ruckert C."/>
        </authorList>
    </citation>
    <scope>NUCLEOTIDE SEQUENCE</scope>
    <source>
        <strain evidence="2">CGMCC 1.12827</strain>
    </source>
</reference>
<dbReference type="PANTHER" id="PTHR42951:SF14">
    <property type="entry name" value="METALLO-BETA-LACTAMASE SUPERFAMILY PROTEIN"/>
    <property type="match status" value="1"/>
</dbReference>
<dbReference type="SMART" id="SM00849">
    <property type="entry name" value="Lactamase_B"/>
    <property type="match status" value="1"/>
</dbReference>
<dbReference type="PANTHER" id="PTHR42951">
    <property type="entry name" value="METALLO-BETA-LACTAMASE DOMAIN-CONTAINING"/>
    <property type="match status" value="1"/>
</dbReference>
<dbReference type="EMBL" id="BMGC01000016">
    <property type="protein sequence ID" value="GGB35409.1"/>
    <property type="molecule type" value="Genomic_DNA"/>
</dbReference>
<dbReference type="AlphaFoldDB" id="A0A916T9U0"/>
<dbReference type="RefSeq" id="WP_188586849.1">
    <property type="nucleotide sequence ID" value="NZ_BMGC01000016.1"/>
</dbReference>
<proteinExistence type="predicted"/>
<evidence type="ECO:0000259" key="1">
    <source>
        <dbReference type="SMART" id="SM00849"/>
    </source>
</evidence>
<dbReference type="Pfam" id="PF00753">
    <property type="entry name" value="Lactamase_B"/>
    <property type="match status" value="1"/>
</dbReference>
<reference evidence="2" key="2">
    <citation type="submission" date="2020-09" db="EMBL/GenBank/DDBJ databases">
        <authorList>
            <person name="Sun Q."/>
            <person name="Zhou Y."/>
        </authorList>
    </citation>
    <scope>NUCLEOTIDE SEQUENCE</scope>
    <source>
        <strain evidence="2">CGMCC 1.12827</strain>
    </source>
</reference>
<accession>A0A916T9U0</accession>
<gene>
    <name evidence="2" type="ORF">GCM10011489_24340</name>
</gene>
<protein>
    <submittedName>
        <fullName evidence="2">MBL fold metallo-hydrolase</fullName>
    </submittedName>
</protein>
<dbReference type="InterPro" id="IPR036866">
    <property type="entry name" value="RibonucZ/Hydroxyglut_hydro"/>
</dbReference>